<keyword evidence="3" id="KW-0539">Nucleus</keyword>
<evidence type="ECO:0000256" key="1">
    <source>
        <dbReference type="ARBA" id="ARBA00004123"/>
    </source>
</evidence>
<comment type="similarity">
    <text evidence="2">Belongs to the GCF family.</text>
</comment>
<protein>
    <recommendedName>
        <fullName evidence="5">GCF C-terminal domain-containing protein</fullName>
    </recommendedName>
</protein>
<dbReference type="Proteomes" id="UP000193380">
    <property type="component" value="Unassembled WGS sequence"/>
</dbReference>
<dbReference type="GO" id="GO:0000398">
    <property type="term" value="P:mRNA splicing, via spliceosome"/>
    <property type="evidence" value="ECO:0007669"/>
    <property type="project" value="InterPro"/>
</dbReference>
<dbReference type="GO" id="GO:0003677">
    <property type="term" value="F:DNA binding"/>
    <property type="evidence" value="ECO:0007669"/>
    <property type="project" value="InterPro"/>
</dbReference>
<dbReference type="EMBL" id="FR964961">
    <property type="protein sequence ID" value="CDR01113.1"/>
    <property type="molecule type" value="Genomic_DNA"/>
</dbReference>
<dbReference type="AlphaFoldDB" id="A0A060ZAJ0"/>
<comment type="subcellular location">
    <subcellularLocation>
        <location evidence="1">Nucleus</location>
    </subcellularLocation>
</comment>
<dbReference type="PANTHER" id="PTHR12214:SF4">
    <property type="entry name" value="INTRON LARGE COMPLEX COMPONENT GCFC2"/>
    <property type="match status" value="1"/>
</dbReference>
<gene>
    <name evidence="6" type="ORF">GSONMT00058828001</name>
</gene>
<proteinExistence type="inferred from homology"/>
<dbReference type="InterPro" id="IPR012890">
    <property type="entry name" value="GCFC2-like"/>
</dbReference>
<dbReference type="Pfam" id="PF07842">
    <property type="entry name" value="GCFC"/>
    <property type="match status" value="1"/>
</dbReference>
<feature type="non-terminal residue" evidence="6">
    <location>
        <position position="1"/>
    </location>
</feature>
<evidence type="ECO:0000313" key="6">
    <source>
        <dbReference type="EMBL" id="CDR01113.1"/>
    </source>
</evidence>
<evidence type="ECO:0000259" key="5">
    <source>
        <dbReference type="Pfam" id="PF07842"/>
    </source>
</evidence>
<sequence length="246" mass="28288">TTVSMLHTHFHHCVNVKRSLPPLSMLHAHFHHCVTMLRAHFHHCVTMLRAHFHHCQCYALTSTTVSMLSAHFHHCQCYTLTSTTVESGEPGEEDYGSLTADSEPSPEEEAELQRAREEILSRSQDVFYDVQEDFWEVKKVLSRFNEWRVAFSESYHSAYISLCLPKLLNPLIRHQLLGWNPLQAAGEDFEALPWFSAVETFCHGLGYQEADHTDRKTLPAIIEKTLLPKIQGHHTHIHSTSQKFGH</sequence>
<dbReference type="PANTHER" id="PTHR12214">
    <property type="entry name" value="GC-RICH SEQUENCE DNA-BINDING FACTOR"/>
    <property type="match status" value="1"/>
</dbReference>
<evidence type="ECO:0000256" key="2">
    <source>
        <dbReference type="ARBA" id="ARBA00010801"/>
    </source>
</evidence>
<dbReference type="STRING" id="8022.A0A060ZAJ0"/>
<accession>A0A060ZAJ0</accession>
<evidence type="ECO:0000256" key="3">
    <source>
        <dbReference type="ARBA" id="ARBA00023242"/>
    </source>
</evidence>
<evidence type="ECO:0000256" key="4">
    <source>
        <dbReference type="SAM" id="MobiDB-lite"/>
    </source>
</evidence>
<name>A0A060ZAJ0_ONCMY</name>
<feature type="region of interest" description="Disordered" evidence="4">
    <location>
        <begin position="85"/>
        <end position="108"/>
    </location>
</feature>
<feature type="domain" description="GCF C-terminal" evidence="5">
    <location>
        <begin position="138"/>
        <end position="186"/>
    </location>
</feature>
<evidence type="ECO:0000313" key="7">
    <source>
        <dbReference type="Proteomes" id="UP000193380"/>
    </source>
</evidence>
<organism evidence="6 7">
    <name type="scientific">Oncorhynchus mykiss</name>
    <name type="common">Rainbow trout</name>
    <name type="synonym">Salmo gairdneri</name>
    <dbReference type="NCBI Taxonomy" id="8022"/>
    <lineage>
        <taxon>Eukaryota</taxon>
        <taxon>Metazoa</taxon>
        <taxon>Chordata</taxon>
        <taxon>Craniata</taxon>
        <taxon>Vertebrata</taxon>
        <taxon>Euteleostomi</taxon>
        <taxon>Actinopterygii</taxon>
        <taxon>Neopterygii</taxon>
        <taxon>Teleostei</taxon>
        <taxon>Protacanthopterygii</taxon>
        <taxon>Salmoniformes</taxon>
        <taxon>Salmonidae</taxon>
        <taxon>Salmoninae</taxon>
        <taxon>Oncorhynchus</taxon>
    </lineage>
</organism>
<dbReference type="PaxDb" id="8022-A0A060ZAJ0"/>
<reference evidence="6" key="1">
    <citation type="journal article" date="2014" name="Nat. Commun.">
        <title>The rainbow trout genome provides novel insights into evolution after whole-genome duplication in vertebrates.</title>
        <authorList>
            <person name="Berthelot C."/>
            <person name="Brunet F."/>
            <person name="Chalopin D."/>
            <person name="Juanchich A."/>
            <person name="Bernard M."/>
            <person name="Noel B."/>
            <person name="Bento P."/>
            <person name="Da Silva C."/>
            <person name="Labadie K."/>
            <person name="Alberti A."/>
            <person name="Aury J.M."/>
            <person name="Louis A."/>
            <person name="Dehais P."/>
            <person name="Bardou P."/>
            <person name="Montfort J."/>
            <person name="Klopp C."/>
            <person name="Cabau C."/>
            <person name="Gaspin C."/>
            <person name="Thorgaard G.H."/>
            <person name="Boussaha M."/>
            <person name="Quillet E."/>
            <person name="Guyomard R."/>
            <person name="Galiana D."/>
            <person name="Bobe J."/>
            <person name="Volff J.N."/>
            <person name="Genet C."/>
            <person name="Wincker P."/>
            <person name="Jaillon O."/>
            <person name="Roest Crollius H."/>
            <person name="Guiguen Y."/>
        </authorList>
    </citation>
    <scope>NUCLEOTIDE SEQUENCE [LARGE SCALE GENOMIC DNA]</scope>
</reference>
<dbReference type="InterPro" id="IPR022783">
    <property type="entry name" value="GCFC_dom"/>
</dbReference>
<reference evidence="6" key="2">
    <citation type="submission" date="2014-03" db="EMBL/GenBank/DDBJ databases">
        <authorList>
            <person name="Genoscope - CEA"/>
        </authorList>
    </citation>
    <scope>NUCLEOTIDE SEQUENCE</scope>
</reference>
<dbReference type="GO" id="GO:0005634">
    <property type="term" value="C:nucleus"/>
    <property type="evidence" value="ECO:0007669"/>
    <property type="project" value="UniProtKB-SubCell"/>
</dbReference>